<dbReference type="Gene3D" id="3.90.1150.10">
    <property type="entry name" value="Aspartate Aminotransferase, domain 1"/>
    <property type="match status" value="1"/>
</dbReference>
<dbReference type="Gene3D" id="3.40.640.10">
    <property type="entry name" value="Type I PLP-dependent aspartate aminotransferase-like (Major domain)"/>
    <property type="match status" value="1"/>
</dbReference>
<dbReference type="InterPro" id="IPR015422">
    <property type="entry name" value="PyrdxlP-dep_Trfase_small"/>
</dbReference>
<dbReference type="Pfam" id="PF00266">
    <property type="entry name" value="Aminotran_5"/>
    <property type="match status" value="1"/>
</dbReference>
<evidence type="ECO:0000256" key="1">
    <source>
        <dbReference type="ARBA" id="ARBA00022898"/>
    </source>
</evidence>
<dbReference type="PANTHER" id="PTHR43586">
    <property type="entry name" value="CYSTEINE DESULFURASE"/>
    <property type="match status" value="1"/>
</dbReference>
<evidence type="ECO:0000313" key="4">
    <source>
        <dbReference type="Proteomes" id="UP000245252"/>
    </source>
</evidence>
<comment type="caution">
    <text evidence="3">The sequence shown here is derived from an EMBL/GenBank/DDBJ whole genome shotgun (WGS) entry which is preliminary data.</text>
</comment>
<reference evidence="3 4" key="1">
    <citation type="submission" date="2018-05" db="EMBL/GenBank/DDBJ databases">
        <title>The draft genome of strain NS-104.</title>
        <authorList>
            <person name="Hang P."/>
            <person name="Jiang J."/>
        </authorList>
    </citation>
    <scope>NUCLEOTIDE SEQUENCE [LARGE SCALE GENOMIC DNA]</scope>
    <source>
        <strain evidence="3 4">NS-104</strain>
    </source>
</reference>
<dbReference type="SUPFAM" id="SSF53383">
    <property type="entry name" value="PLP-dependent transferases"/>
    <property type="match status" value="1"/>
</dbReference>
<dbReference type="InterPro" id="IPR000192">
    <property type="entry name" value="Aminotrans_V_dom"/>
</dbReference>
<accession>A0A2U2DRW9</accession>
<dbReference type="InterPro" id="IPR015424">
    <property type="entry name" value="PyrdxlP-dep_Trfase"/>
</dbReference>
<sequence>MAAQIDFPVHEIRKLFPALEKAGDFIFLDNAGGSQVPQSVVDAVATHLVDYNVQRMAKYRHSQGVDRSLAEARESVALLVNAYRPEEISFGLNATSFIRLVSLGIAKMLDERNEIVVTDMDHDANIATWLALEADGAKIVWWKMREDGTLHPEDLKPLVNDRTRLVACTVTAHSIGTIVDVAEVGRIAHAAGAEVFLDCVHYGPHGLIDVQAWDCDYLVCSGYKNFSPHMGFLWGRYDALVKLPTFKEDFIPDVPPYKIEVGTFTYENVAGMNAAVHYLEALGRRFLPEANSRRAALAAAMGAIRDYEMVLTKALLQVLKQHGAVIYGISDEDKVAGRVPTICFSIPGITPQVIAEDMGQAGIGLRDGHMFAPRLMKRLGLTMETGAIRISMVHYNTLDEVKRFSDVLGEIIARRR</sequence>
<dbReference type="EMBL" id="QFBC01000004">
    <property type="protein sequence ID" value="PWE56063.1"/>
    <property type="molecule type" value="Genomic_DNA"/>
</dbReference>
<dbReference type="RefSeq" id="WP_109458383.1">
    <property type="nucleotide sequence ID" value="NZ_QFBC01000004.1"/>
</dbReference>
<dbReference type="Proteomes" id="UP000245252">
    <property type="component" value="Unassembled WGS sequence"/>
</dbReference>
<evidence type="ECO:0000313" key="3">
    <source>
        <dbReference type="EMBL" id="PWE56063.1"/>
    </source>
</evidence>
<dbReference type="OrthoDB" id="7592443at2"/>
<proteinExistence type="predicted"/>
<gene>
    <name evidence="3" type="ORF">DEM27_11535</name>
</gene>
<evidence type="ECO:0000259" key="2">
    <source>
        <dbReference type="Pfam" id="PF00266"/>
    </source>
</evidence>
<keyword evidence="1" id="KW-0663">Pyridoxal phosphate</keyword>
<feature type="domain" description="Aminotransferase class V" evidence="2">
    <location>
        <begin position="26"/>
        <end position="404"/>
    </location>
</feature>
<keyword evidence="4" id="KW-1185">Reference proteome</keyword>
<dbReference type="PANTHER" id="PTHR43586:SF21">
    <property type="entry name" value="PYRIDOXAL PHOSPHATE (PLP)-DEPENDENT ASPARTATE AMINOTRANSFERASE SUPERFAMILY"/>
    <property type="match status" value="1"/>
</dbReference>
<organism evidence="3 4">
    <name type="scientific">Metarhizobium album</name>
    <dbReference type="NCBI Taxonomy" id="2182425"/>
    <lineage>
        <taxon>Bacteria</taxon>
        <taxon>Pseudomonadati</taxon>
        <taxon>Pseudomonadota</taxon>
        <taxon>Alphaproteobacteria</taxon>
        <taxon>Hyphomicrobiales</taxon>
        <taxon>Rhizobiaceae</taxon>
        <taxon>Metarhizobium</taxon>
    </lineage>
</organism>
<protein>
    <submittedName>
        <fullName evidence="3">Cysteine desulfurase-like protein</fullName>
    </submittedName>
</protein>
<dbReference type="AlphaFoldDB" id="A0A2U2DRW9"/>
<dbReference type="InterPro" id="IPR015421">
    <property type="entry name" value="PyrdxlP-dep_Trfase_major"/>
</dbReference>
<dbReference type="NCBIfam" id="TIGR01976">
    <property type="entry name" value="am_tr_V_VC1184"/>
    <property type="match status" value="1"/>
</dbReference>
<name>A0A2U2DRW9_9HYPH</name>
<dbReference type="InterPro" id="IPR011340">
    <property type="entry name" value="Cys_dSase-rel"/>
</dbReference>